<evidence type="ECO:0000313" key="1">
    <source>
        <dbReference type="EMBL" id="RNA16821.1"/>
    </source>
</evidence>
<sequence>MTQNYESEKSIETMKRKVLQNYLFNMEAYICNQKRSGMGVGFGCIPKLDNLPVIPDFFRINKSKLTFDYNNLSNIVLLTSNTPRF</sequence>
<keyword evidence="2" id="KW-1185">Reference proteome</keyword>
<proteinExistence type="predicted"/>
<accession>A0A3M7R0D1</accession>
<reference evidence="1 2" key="1">
    <citation type="journal article" date="2018" name="Sci. Rep.">
        <title>Genomic signatures of local adaptation to the degree of environmental predictability in rotifers.</title>
        <authorList>
            <person name="Franch-Gras L."/>
            <person name="Hahn C."/>
            <person name="Garcia-Roger E.M."/>
            <person name="Carmona M.J."/>
            <person name="Serra M."/>
            <person name="Gomez A."/>
        </authorList>
    </citation>
    <scope>NUCLEOTIDE SEQUENCE [LARGE SCALE GENOMIC DNA]</scope>
    <source>
        <strain evidence="1">HYR1</strain>
    </source>
</reference>
<name>A0A3M7R0D1_BRAPC</name>
<protein>
    <submittedName>
        <fullName evidence="1">Uncharacterized protein</fullName>
    </submittedName>
</protein>
<dbReference type="EMBL" id="REGN01004615">
    <property type="protein sequence ID" value="RNA16821.1"/>
    <property type="molecule type" value="Genomic_DNA"/>
</dbReference>
<gene>
    <name evidence="1" type="ORF">BpHYR1_027899</name>
</gene>
<dbReference type="Proteomes" id="UP000276133">
    <property type="component" value="Unassembled WGS sequence"/>
</dbReference>
<organism evidence="1 2">
    <name type="scientific">Brachionus plicatilis</name>
    <name type="common">Marine rotifer</name>
    <name type="synonym">Brachionus muelleri</name>
    <dbReference type="NCBI Taxonomy" id="10195"/>
    <lineage>
        <taxon>Eukaryota</taxon>
        <taxon>Metazoa</taxon>
        <taxon>Spiralia</taxon>
        <taxon>Gnathifera</taxon>
        <taxon>Rotifera</taxon>
        <taxon>Eurotatoria</taxon>
        <taxon>Monogononta</taxon>
        <taxon>Pseudotrocha</taxon>
        <taxon>Ploima</taxon>
        <taxon>Brachionidae</taxon>
        <taxon>Brachionus</taxon>
    </lineage>
</organism>
<evidence type="ECO:0000313" key="2">
    <source>
        <dbReference type="Proteomes" id="UP000276133"/>
    </source>
</evidence>
<dbReference type="AlphaFoldDB" id="A0A3M7R0D1"/>
<comment type="caution">
    <text evidence="1">The sequence shown here is derived from an EMBL/GenBank/DDBJ whole genome shotgun (WGS) entry which is preliminary data.</text>
</comment>